<dbReference type="Pfam" id="PF00456">
    <property type="entry name" value="Transketolase_N"/>
    <property type="match status" value="1"/>
</dbReference>
<name>A0A523XIT5_UNCT6</name>
<dbReference type="InterPro" id="IPR049557">
    <property type="entry name" value="Transketolase_CS"/>
</dbReference>
<reference evidence="7 8" key="1">
    <citation type="submission" date="2019-03" db="EMBL/GenBank/DDBJ databases">
        <title>Metabolic potential of uncultured bacteria and archaea associated with petroleum seepage in deep-sea sediments.</title>
        <authorList>
            <person name="Dong X."/>
            <person name="Hubert C."/>
        </authorList>
    </citation>
    <scope>NUCLEOTIDE SEQUENCE [LARGE SCALE GENOMIC DNA]</scope>
    <source>
        <strain evidence="7">E29_bin36</strain>
    </source>
</reference>
<dbReference type="AlphaFoldDB" id="A0A523XIT5"/>
<accession>A0A523XIT5</accession>
<dbReference type="Proteomes" id="UP000315534">
    <property type="component" value="Unassembled WGS sequence"/>
</dbReference>
<keyword evidence="4" id="KW-0479">Metal-binding</keyword>
<keyword evidence="3" id="KW-0808">Transferase</keyword>
<dbReference type="SUPFAM" id="SSF52518">
    <property type="entry name" value="Thiamin diphosphate-binding fold (THDP-binding)"/>
    <property type="match status" value="1"/>
</dbReference>
<dbReference type="InterPro" id="IPR005474">
    <property type="entry name" value="Transketolase_N"/>
</dbReference>
<organism evidence="7 8">
    <name type="scientific">candidate division TA06 bacterium</name>
    <dbReference type="NCBI Taxonomy" id="2250710"/>
    <lineage>
        <taxon>Bacteria</taxon>
        <taxon>Bacteria division TA06</taxon>
    </lineage>
</organism>
<evidence type="ECO:0000256" key="5">
    <source>
        <dbReference type="ARBA" id="ARBA00023052"/>
    </source>
</evidence>
<dbReference type="CDD" id="cd02012">
    <property type="entry name" value="TPP_TK"/>
    <property type="match status" value="1"/>
</dbReference>
<proteinExistence type="inferred from homology"/>
<dbReference type="EMBL" id="SOIP01000435">
    <property type="protein sequence ID" value="TET79206.1"/>
    <property type="molecule type" value="Genomic_DNA"/>
</dbReference>
<evidence type="ECO:0000259" key="6">
    <source>
        <dbReference type="Pfam" id="PF00456"/>
    </source>
</evidence>
<dbReference type="GO" id="GO:0046872">
    <property type="term" value="F:metal ion binding"/>
    <property type="evidence" value="ECO:0007669"/>
    <property type="project" value="UniProtKB-KW"/>
</dbReference>
<comment type="similarity">
    <text evidence="2">Belongs to the transketolase family.</text>
</comment>
<evidence type="ECO:0000313" key="7">
    <source>
        <dbReference type="EMBL" id="TET79206.1"/>
    </source>
</evidence>
<sequence length="275" mass="30685">MNLQELKEKARRVRIDVIKMLTRAGSGHPGGSLSSADILVALFFYKMRHDPENPEWPERDRFILSKGHCCPALYAVLSMAGYFERKHLWTLRKLGSILQGHPSSTMTPGVTISSGSLGQGLSVSNGIALAGKLDKKDYRVYCMLGDGESQEGQVWEASMTSFHRRLDNLCAIIDHNDLQIDDRVSRIKDPISYAEKWSSFGWNTIEIDGHDMGQIVRALDEAEKVKRVPTMIVANTIKGKGVSFMEDDVTWHGRAPNELEAKKALEELGGDLDVQ</sequence>
<dbReference type="PANTHER" id="PTHR47514">
    <property type="entry name" value="TRANSKETOLASE N-TERMINAL SECTION-RELATED"/>
    <property type="match status" value="1"/>
</dbReference>
<protein>
    <submittedName>
        <fullName evidence="7">Transketolase</fullName>
    </submittedName>
</protein>
<feature type="domain" description="Transketolase N-terminal" evidence="6">
    <location>
        <begin position="9"/>
        <end position="270"/>
    </location>
</feature>
<dbReference type="PROSITE" id="PS00801">
    <property type="entry name" value="TRANSKETOLASE_1"/>
    <property type="match status" value="1"/>
</dbReference>
<evidence type="ECO:0000256" key="4">
    <source>
        <dbReference type="ARBA" id="ARBA00022723"/>
    </source>
</evidence>
<evidence type="ECO:0000313" key="8">
    <source>
        <dbReference type="Proteomes" id="UP000315534"/>
    </source>
</evidence>
<evidence type="ECO:0000256" key="3">
    <source>
        <dbReference type="ARBA" id="ARBA00022679"/>
    </source>
</evidence>
<evidence type="ECO:0000256" key="1">
    <source>
        <dbReference type="ARBA" id="ARBA00001964"/>
    </source>
</evidence>
<dbReference type="GO" id="GO:0016740">
    <property type="term" value="F:transferase activity"/>
    <property type="evidence" value="ECO:0007669"/>
    <property type="project" value="UniProtKB-KW"/>
</dbReference>
<gene>
    <name evidence="7" type="ORF">E3J38_07495</name>
</gene>
<keyword evidence="5" id="KW-0786">Thiamine pyrophosphate</keyword>
<evidence type="ECO:0000256" key="2">
    <source>
        <dbReference type="ARBA" id="ARBA00007131"/>
    </source>
</evidence>
<comment type="cofactor">
    <cofactor evidence="1">
        <name>thiamine diphosphate</name>
        <dbReference type="ChEBI" id="CHEBI:58937"/>
    </cofactor>
</comment>
<comment type="caution">
    <text evidence="7">The sequence shown here is derived from an EMBL/GenBank/DDBJ whole genome shotgun (WGS) entry which is preliminary data.</text>
</comment>
<dbReference type="PANTHER" id="PTHR47514:SF1">
    <property type="entry name" value="TRANSKETOLASE N-TERMINAL SECTION-RELATED"/>
    <property type="match status" value="1"/>
</dbReference>
<dbReference type="Gene3D" id="3.40.50.970">
    <property type="match status" value="1"/>
</dbReference>
<dbReference type="InterPro" id="IPR029061">
    <property type="entry name" value="THDP-binding"/>
</dbReference>